<accession>A0A5C4S0G9</accession>
<dbReference type="Proteomes" id="UP000309544">
    <property type="component" value="Unassembled WGS sequence"/>
</dbReference>
<evidence type="ECO:0000313" key="3">
    <source>
        <dbReference type="Proteomes" id="UP000309544"/>
    </source>
</evidence>
<keyword evidence="3" id="KW-1185">Reference proteome</keyword>
<dbReference type="Gene3D" id="3.50.50.60">
    <property type="entry name" value="FAD/NAD(P)-binding domain"/>
    <property type="match status" value="2"/>
</dbReference>
<dbReference type="InterPro" id="IPR002937">
    <property type="entry name" value="Amino_oxidase"/>
</dbReference>
<dbReference type="PANTHER" id="PTHR46313">
    <property type="match status" value="1"/>
</dbReference>
<dbReference type="RefSeq" id="WP_068866137.1">
    <property type="nucleotide sequence ID" value="NZ_VDCI01000006.1"/>
</dbReference>
<comment type="caution">
    <text evidence="2">The sequence shown here is derived from an EMBL/GenBank/DDBJ whole genome shotgun (WGS) entry which is preliminary data.</text>
</comment>
<dbReference type="Pfam" id="PF01593">
    <property type="entry name" value="Amino_oxidase"/>
    <property type="match status" value="1"/>
</dbReference>
<dbReference type="GO" id="GO:0016116">
    <property type="term" value="P:carotenoid metabolic process"/>
    <property type="evidence" value="ECO:0007669"/>
    <property type="project" value="InterPro"/>
</dbReference>
<organism evidence="2 3">
    <name type="scientific">Prosthecochloris vibrioformis</name>
    <name type="common">Chlorobium vibrioforme</name>
    <dbReference type="NCBI Taxonomy" id="1098"/>
    <lineage>
        <taxon>Bacteria</taxon>
        <taxon>Pseudomonadati</taxon>
        <taxon>Chlorobiota</taxon>
        <taxon>Chlorobiia</taxon>
        <taxon>Chlorobiales</taxon>
        <taxon>Chlorobiaceae</taxon>
        <taxon>Prosthecochloris</taxon>
    </lineage>
</organism>
<dbReference type="SUPFAM" id="SSF51905">
    <property type="entry name" value="FAD/NAD(P)-binding domain"/>
    <property type="match status" value="1"/>
</dbReference>
<sequence>MQHTYHEGRIVIVGAGIGGLSAGALLAQKGLDITVLESHSLPGGCASTFSRSGFRFDAGATVGCGFHRHGPLDRLGRELGITWPTMPSPVAWEYQCGELSLQLDHMREDILARFPGSAPFWDEQEEAAAILWALAKKGLAWPPATAGDIGKLLGMMPKKVSTLTLLGKLAGNTVRQWLGRHDLDTDSEFVRFIDAQLLISLQTTSSAANALFGAIALDLPVRGTHRITGGIGTVAKELAGSIEKNGGQVLYGKEVVTIETHKGKARAVTTADGERFEADAFICNLTPASLAAICPEATSGGKSNKSGWSAFMLYLGLEERVCEKSGCHLQLVRPAGTLGECSSIFASISPSDDSLRAPEGKRAMTVSTHTRPGHWWQAMKQGRDAYDALRKGYREDILSLLEHAIPGIGNHIVAEHDATPVSWERWTGRKEGFVGGTPQTGLWGARGPRTKLANLFLSGDSVFPGQSLPGVTTGSRRTADMVELYLHRLQGKQ</sequence>
<protein>
    <submittedName>
        <fullName evidence="2">FAD-dependent oxidoreductase</fullName>
    </submittedName>
</protein>
<dbReference type="InterPro" id="IPR036188">
    <property type="entry name" value="FAD/NAD-bd_sf"/>
</dbReference>
<reference evidence="2 3" key="1">
    <citation type="submission" date="2019-05" db="EMBL/GenBank/DDBJ databases">
        <title>Draft Whole-Genome sequence of the green sulfur bacterium Prosthecochloris vibrioformis DSM 260.</title>
        <authorList>
            <person name="Meyer T.E."/>
            <person name="Kyndt J.A."/>
        </authorList>
    </citation>
    <scope>NUCLEOTIDE SEQUENCE [LARGE SCALE GENOMIC DNA]</scope>
    <source>
        <strain evidence="2 3">DSM 260</strain>
    </source>
</reference>
<dbReference type="EMBL" id="VDCI01000006">
    <property type="protein sequence ID" value="TNJ36371.1"/>
    <property type="molecule type" value="Genomic_DNA"/>
</dbReference>
<dbReference type="InterPro" id="IPR045892">
    <property type="entry name" value="CrtISO-like"/>
</dbReference>
<dbReference type="AlphaFoldDB" id="A0A5C4S0G9"/>
<gene>
    <name evidence="2" type="ORF">FGF68_07825</name>
</gene>
<evidence type="ECO:0000259" key="1">
    <source>
        <dbReference type="Pfam" id="PF01593"/>
    </source>
</evidence>
<proteinExistence type="predicted"/>
<name>A0A5C4S0G9_PROVB</name>
<feature type="domain" description="Amine oxidase" evidence="1">
    <location>
        <begin position="17"/>
        <end position="480"/>
    </location>
</feature>
<dbReference type="PANTHER" id="PTHR46313:SF3">
    <property type="entry name" value="PROLYCOPENE ISOMERASE, CHLOROPLASTIC"/>
    <property type="match status" value="1"/>
</dbReference>
<dbReference type="GO" id="GO:0016491">
    <property type="term" value="F:oxidoreductase activity"/>
    <property type="evidence" value="ECO:0007669"/>
    <property type="project" value="InterPro"/>
</dbReference>
<evidence type="ECO:0000313" key="2">
    <source>
        <dbReference type="EMBL" id="TNJ36371.1"/>
    </source>
</evidence>